<dbReference type="SUPFAM" id="SSF51905">
    <property type="entry name" value="FAD/NAD(P)-binding domain"/>
    <property type="match status" value="1"/>
</dbReference>
<dbReference type="EMBL" id="JAZDRO010000003">
    <property type="protein sequence ID" value="MEE2566636.1"/>
    <property type="molecule type" value="Genomic_DNA"/>
</dbReference>
<proteinExistence type="predicted"/>
<name>A0ABU7LYK3_9PROT</name>
<dbReference type="Proteomes" id="UP001310692">
    <property type="component" value="Unassembled WGS sequence"/>
</dbReference>
<reference evidence="3 4" key="1">
    <citation type="submission" date="2024-01" db="EMBL/GenBank/DDBJ databases">
        <title>Hyphobacterium bacterium isolated from marine sediment.</title>
        <authorList>
            <person name="Zhao S."/>
        </authorList>
    </citation>
    <scope>NUCLEOTIDE SEQUENCE [LARGE SCALE GENOMIC DNA]</scope>
    <source>
        <strain evidence="3 4">Y60-23</strain>
    </source>
</reference>
<evidence type="ECO:0000256" key="1">
    <source>
        <dbReference type="SAM" id="MobiDB-lite"/>
    </source>
</evidence>
<dbReference type="PANTHER" id="PTHR42923">
    <property type="entry name" value="PROTOPORPHYRINOGEN OXIDASE"/>
    <property type="match status" value="1"/>
</dbReference>
<keyword evidence="4" id="KW-1185">Reference proteome</keyword>
<dbReference type="Pfam" id="PF01593">
    <property type="entry name" value="Amino_oxidase"/>
    <property type="match status" value="1"/>
</dbReference>
<gene>
    <name evidence="3" type="ORF">V0U35_08070</name>
</gene>
<evidence type="ECO:0000259" key="2">
    <source>
        <dbReference type="Pfam" id="PF01593"/>
    </source>
</evidence>
<feature type="domain" description="Amine oxidase" evidence="2">
    <location>
        <begin position="21"/>
        <end position="286"/>
    </location>
</feature>
<evidence type="ECO:0000313" key="4">
    <source>
        <dbReference type="Proteomes" id="UP001310692"/>
    </source>
</evidence>
<protein>
    <submittedName>
        <fullName evidence="3">FAD-dependent oxidoreductase</fullName>
    </submittedName>
</protein>
<comment type="caution">
    <text evidence="3">The sequence shown here is derived from an EMBL/GenBank/DDBJ whole genome shotgun (WGS) entry which is preliminary data.</text>
</comment>
<organism evidence="3 4">
    <name type="scientific">Hyphobacterium marinum</name>
    <dbReference type="NCBI Taxonomy" id="3116574"/>
    <lineage>
        <taxon>Bacteria</taxon>
        <taxon>Pseudomonadati</taxon>
        <taxon>Pseudomonadota</taxon>
        <taxon>Alphaproteobacteria</taxon>
        <taxon>Maricaulales</taxon>
        <taxon>Maricaulaceae</taxon>
        <taxon>Hyphobacterium</taxon>
    </lineage>
</organism>
<dbReference type="InterPro" id="IPR036188">
    <property type="entry name" value="FAD/NAD-bd_sf"/>
</dbReference>
<dbReference type="RefSeq" id="WP_330196186.1">
    <property type="nucleotide sequence ID" value="NZ_JAZDRO010000003.1"/>
</dbReference>
<dbReference type="PANTHER" id="PTHR42923:SF17">
    <property type="entry name" value="AMINE OXIDASE DOMAIN-CONTAINING PROTEIN"/>
    <property type="match status" value="1"/>
</dbReference>
<dbReference type="Gene3D" id="3.30.70.1990">
    <property type="match status" value="1"/>
</dbReference>
<dbReference type="Gene3D" id="3.50.50.60">
    <property type="entry name" value="FAD/NAD(P)-binding domain"/>
    <property type="match status" value="1"/>
</dbReference>
<evidence type="ECO:0000313" key="3">
    <source>
        <dbReference type="EMBL" id="MEE2566636.1"/>
    </source>
</evidence>
<feature type="region of interest" description="Disordered" evidence="1">
    <location>
        <begin position="433"/>
        <end position="453"/>
    </location>
</feature>
<dbReference type="Gene3D" id="1.10.405.20">
    <property type="match status" value="1"/>
</dbReference>
<dbReference type="InterPro" id="IPR050464">
    <property type="entry name" value="Zeta_carotene_desat/Oxidored"/>
</dbReference>
<sequence length="453" mass="50576">MTITPLFPHRRKSVAVIGAGISGLGAAWALRDVHDVTLFEKRERLGGHANTVDIDYDGNQIAVDTGFIVYNPLNYPNLIALFDHLGVPSKQTDMSFGFSLGGDVEWCSNGLGGIFAQKRNLARPSFIAMLRDLLRFNRQAPADLEAGHLRGITLGAYLALRGFSDRFLRNYLLPMGAAIWSATEDDMRDYPAESFIRFFRNHRLMHLDRPQWRTVEGGSRAYVQRIAADLEGRVRLADPAKAVRRVPGGAEVQTTDGWQHFDEVILACHSDQARALLTDMDDDEAALLGAIRYSPNTAILHRDPSLMPSRRAAHAAWNYVRDDAGSAPCVTYDMNRLQGIDRRYRLYVTLNPDRKPDPSLTFGEFQYDHPQFTTAAMAAQRTFNRIQGPRQTWFAGAWLGYGFHEDGLRSGLRIALRLGGRIPWDFAEGDVDGGQWGSRQTETALPAARTAAE</sequence>
<dbReference type="InterPro" id="IPR002937">
    <property type="entry name" value="Amino_oxidase"/>
</dbReference>
<accession>A0ABU7LYK3</accession>